<keyword evidence="6" id="KW-1003">Cell membrane</keyword>
<dbReference type="PROSITE" id="PS51012">
    <property type="entry name" value="ABC_TM2"/>
    <property type="match status" value="1"/>
</dbReference>
<dbReference type="InterPro" id="IPR000412">
    <property type="entry name" value="ABC_2_transport"/>
</dbReference>
<dbReference type="InterPro" id="IPR013525">
    <property type="entry name" value="ABC2_TM"/>
</dbReference>
<dbReference type="PANTHER" id="PTHR43229">
    <property type="entry name" value="NODULATION PROTEIN J"/>
    <property type="match status" value="1"/>
</dbReference>
<evidence type="ECO:0000313" key="8">
    <source>
        <dbReference type="EMBL" id="TXN31391.1"/>
    </source>
</evidence>
<evidence type="ECO:0000256" key="1">
    <source>
        <dbReference type="ARBA" id="ARBA00004141"/>
    </source>
</evidence>
<keyword evidence="2 6" id="KW-0812">Transmembrane</keyword>
<dbReference type="Proteomes" id="UP000321379">
    <property type="component" value="Unassembled WGS sequence"/>
</dbReference>
<comment type="subcellular location">
    <subcellularLocation>
        <location evidence="6">Cell membrane</location>
        <topology evidence="6">Multi-pass membrane protein</topology>
    </subcellularLocation>
    <subcellularLocation>
        <location evidence="1">Membrane</location>
        <topology evidence="1">Multi-pass membrane protein</topology>
    </subcellularLocation>
</comment>
<evidence type="ECO:0000256" key="4">
    <source>
        <dbReference type="ARBA" id="ARBA00023136"/>
    </source>
</evidence>
<name>A0A5C8US21_9MICO</name>
<gene>
    <name evidence="8" type="ORF">FVP33_07495</name>
</gene>
<dbReference type="InterPro" id="IPR047817">
    <property type="entry name" value="ABC2_TM_bact-type"/>
</dbReference>
<evidence type="ECO:0000256" key="5">
    <source>
        <dbReference type="ARBA" id="ARBA00023251"/>
    </source>
</evidence>
<dbReference type="GO" id="GO:0043190">
    <property type="term" value="C:ATP-binding cassette (ABC) transporter complex"/>
    <property type="evidence" value="ECO:0007669"/>
    <property type="project" value="InterPro"/>
</dbReference>
<evidence type="ECO:0000256" key="6">
    <source>
        <dbReference type="RuleBase" id="RU361157"/>
    </source>
</evidence>
<evidence type="ECO:0000256" key="2">
    <source>
        <dbReference type="ARBA" id="ARBA00022692"/>
    </source>
</evidence>
<keyword evidence="4 6" id="KW-0472">Membrane</keyword>
<accession>A0A5C8US21</accession>
<reference evidence="8 9" key="1">
    <citation type="submission" date="2019-08" db="EMBL/GenBank/DDBJ databases">
        <title>Bacterial whole genome sequence for Glaciihabitans sp. CHu50b-6-2.</title>
        <authorList>
            <person name="Jin L."/>
        </authorList>
    </citation>
    <scope>NUCLEOTIDE SEQUENCE [LARGE SCALE GENOMIC DNA]</scope>
    <source>
        <strain evidence="8 9">CHu50b-6-2</strain>
    </source>
</reference>
<feature type="transmembrane region" description="Helical" evidence="6">
    <location>
        <begin position="21"/>
        <end position="44"/>
    </location>
</feature>
<proteinExistence type="inferred from homology"/>
<feature type="domain" description="ABC transmembrane type-2" evidence="7">
    <location>
        <begin position="16"/>
        <end position="242"/>
    </location>
</feature>
<comment type="caution">
    <text evidence="8">The sequence shown here is derived from an EMBL/GenBank/DDBJ whole genome shotgun (WGS) entry which is preliminary data.</text>
</comment>
<feature type="transmembrane region" description="Helical" evidence="6">
    <location>
        <begin position="89"/>
        <end position="117"/>
    </location>
</feature>
<dbReference type="Pfam" id="PF01061">
    <property type="entry name" value="ABC2_membrane"/>
    <property type="match status" value="1"/>
</dbReference>
<keyword evidence="3 6" id="KW-1133">Transmembrane helix</keyword>
<dbReference type="EMBL" id="VRMG01000005">
    <property type="protein sequence ID" value="TXN31391.1"/>
    <property type="molecule type" value="Genomic_DNA"/>
</dbReference>
<organism evidence="8 9">
    <name type="scientific">Lacisediminihabitans profunda</name>
    <dbReference type="NCBI Taxonomy" id="2594790"/>
    <lineage>
        <taxon>Bacteria</taxon>
        <taxon>Bacillati</taxon>
        <taxon>Actinomycetota</taxon>
        <taxon>Actinomycetes</taxon>
        <taxon>Micrococcales</taxon>
        <taxon>Microbacteriaceae</taxon>
        <taxon>Lacisediminihabitans</taxon>
    </lineage>
</organism>
<dbReference type="GO" id="GO:0046677">
    <property type="term" value="P:response to antibiotic"/>
    <property type="evidence" value="ECO:0007669"/>
    <property type="project" value="UniProtKB-KW"/>
</dbReference>
<feature type="transmembrane region" description="Helical" evidence="6">
    <location>
        <begin position="162"/>
        <end position="181"/>
    </location>
</feature>
<evidence type="ECO:0000256" key="3">
    <source>
        <dbReference type="ARBA" id="ARBA00022989"/>
    </source>
</evidence>
<evidence type="ECO:0000259" key="7">
    <source>
        <dbReference type="PROSITE" id="PS51012"/>
    </source>
</evidence>
<dbReference type="RefSeq" id="WP_147782978.1">
    <property type="nucleotide sequence ID" value="NZ_VRMG01000005.1"/>
</dbReference>
<dbReference type="GO" id="GO:0140359">
    <property type="term" value="F:ABC-type transporter activity"/>
    <property type="evidence" value="ECO:0007669"/>
    <property type="project" value="InterPro"/>
</dbReference>
<sequence length="248" mass="26771">MTAFWTSLAIQLRVDLRDRGTLLVFYLVPLVFFFVFGGVLASLNPLMKDTLAATMTIFAVTMGALLGVPEPIVKMRESGTLRAYRANGIPGSAVIGVQATSAFLHLLLVSAIIYLAAPIVFQARLPQVPLAYLLVLVTFIVASIAVGLLIGAVAPSQSWATMLSMFVFLPSLLLSGIMFPATMLPDVFLWIGRVFPATHALQAFYGFAYRSTTEIDRTLALGVLAGIAVIAFAGAVWRFGAIRRNEKD</sequence>
<evidence type="ECO:0000313" key="9">
    <source>
        <dbReference type="Proteomes" id="UP000321379"/>
    </source>
</evidence>
<keyword evidence="5" id="KW-0046">Antibiotic resistance</keyword>
<protein>
    <recommendedName>
        <fullName evidence="6">Transport permease protein</fullName>
    </recommendedName>
</protein>
<comment type="similarity">
    <text evidence="6">Belongs to the ABC-2 integral membrane protein family.</text>
</comment>
<dbReference type="PRINTS" id="PR00164">
    <property type="entry name" value="ABC2TRNSPORT"/>
</dbReference>
<dbReference type="AlphaFoldDB" id="A0A5C8US21"/>
<keyword evidence="9" id="KW-1185">Reference proteome</keyword>
<dbReference type="PANTHER" id="PTHR43229:SF2">
    <property type="entry name" value="NODULATION PROTEIN J"/>
    <property type="match status" value="1"/>
</dbReference>
<feature type="transmembrane region" description="Helical" evidence="6">
    <location>
        <begin position="219"/>
        <end position="240"/>
    </location>
</feature>
<feature type="transmembrane region" description="Helical" evidence="6">
    <location>
        <begin position="129"/>
        <end position="150"/>
    </location>
</feature>
<feature type="transmembrane region" description="Helical" evidence="6">
    <location>
        <begin position="50"/>
        <end position="68"/>
    </location>
</feature>
<keyword evidence="6" id="KW-0813">Transport</keyword>
<dbReference type="InterPro" id="IPR051784">
    <property type="entry name" value="Nod_factor_ABC_transporter"/>
</dbReference>